<dbReference type="RefSeq" id="WP_008480224.1">
    <property type="nucleotide sequence ID" value="NZ_CAGS01000432.1"/>
</dbReference>
<comment type="caution">
    <text evidence="1">The sequence shown here is derived from an EMBL/GenBank/DDBJ whole genome shotgun (WGS) entry which is preliminary data.</text>
</comment>
<evidence type="ECO:0000313" key="2">
    <source>
        <dbReference type="Proteomes" id="UP000004221"/>
    </source>
</evidence>
<proteinExistence type="predicted"/>
<dbReference type="EMBL" id="CAGS01000432">
    <property type="protein sequence ID" value="CCF85370.1"/>
    <property type="molecule type" value="Genomic_DNA"/>
</dbReference>
<gene>
    <name evidence="1" type="ORF">NITHO_4880015</name>
</gene>
<dbReference type="Proteomes" id="UP000004221">
    <property type="component" value="Unassembled WGS sequence"/>
</dbReference>
<dbReference type="InterPro" id="IPR057004">
    <property type="entry name" value="Gp90-like"/>
</dbReference>
<name>I4EL08_9BACT</name>
<dbReference type="Pfam" id="PF23790">
    <property type="entry name" value="Kyano_Gp96"/>
    <property type="match status" value="1"/>
</dbReference>
<keyword evidence="2" id="KW-1185">Reference proteome</keyword>
<protein>
    <submittedName>
        <fullName evidence="1">Uncharacterized protein</fullName>
    </submittedName>
</protein>
<reference evidence="1 2" key="1">
    <citation type="journal article" date="2012" name="ISME J.">
        <title>Nitrification expanded: discovery, physiology and genomics of a nitrite-oxidizing bacterium from the phylum Chloroflexi.</title>
        <authorList>
            <person name="Sorokin D.Y."/>
            <person name="Lucker S."/>
            <person name="Vejmelkova D."/>
            <person name="Kostrikina N.A."/>
            <person name="Kleerebezem R."/>
            <person name="Rijpstra W.I."/>
            <person name="Damste J.S."/>
            <person name="Le Paslier D."/>
            <person name="Muyzer G."/>
            <person name="Wagner M."/>
            <person name="van Loosdrecht M.C."/>
            <person name="Daims H."/>
        </authorList>
    </citation>
    <scope>NUCLEOTIDE SEQUENCE [LARGE SCALE GENOMIC DNA]</scope>
    <source>
        <strain evidence="2">none</strain>
    </source>
</reference>
<evidence type="ECO:0000313" key="1">
    <source>
        <dbReference type="EMBL" id="CCF85370.1"/>
    </source>
</evidence>
<organism evidence="1 2">
    <name type="scientific">Nitrolancea hollandica Lb</name>
    <dbReference type="NCBI Taxonomy" id="1129897"/>
    <lineage>
        <taxon>Bacteria</taxon>
        <taxon>Pseudomonadati</taxon>
        <taxon>Thermomicrobiota</taxon>
        <taxon>Thermomicrobia</taxon>
        <taxon>Sphaerobacterales</taxon>
        <taxon>Sphaerobacterineae</taxon>
        <taxon>Sphaerobacteraceae</taxon>
        <taxon>Nitrolancea</taxon>
    </lineage>
</organism>
<sequence>MYKSFADVKDALKGRTRRKVAHNTYLEVRRTVDQHGYDEIALRFHNTDIVTYRAEGMYLDNGGWYTATTKDRLNRFTPFNFYQRDFDWYINGDPFFRYMSMPWPDPTFFDYINKDTRPAA</sequence>
<dbReference type="AlphaFoldDB" id="I4EL08"/>
<accession>I4EL08</accession>